<keyword evidence="2" id="KW-1185">Reference proteome</keyword>
<dbReference type="EMBL" id="JBHUMK010000007">
    <property type="protein sequence ID" value="MFD2608080.1"/>
    <property type="molecule type" value="Genomic_DNA"/>
</dbReference>
<evidence type="ECO:0000313" key="2">
    <source>
        <dbReference type="Proteomes" id="UP001597475"/>
    </source>
</evidence>
<accession>A0ABW5NZ61</accession>
<sequence length="89" mass="10076">MMEFFDVEAVRARLAELDVPADMAMAYLQVLTNLNAMSVLLSPSVNLDDEGGQEDLQQLWQRHQERRATLEAQYPVLSVVTRPAGWSKN</sequence>
<evidence type="ECO:0000313" key="1">
    <source>
        <dbReference type="EMBL" id="MFD2608080.1"/>
    </source>
</evidence>
<proteinExistence type="predicted"/>
<protein>
    <submittedName>
        <fullName evidence="1">Uncharacterized protein</fullName>
    </submittedName>
</protein>
<gene>
    <name evidence="1" type="ORF">ACFSR9_01315</name>
</gene>
<comment type="caution">
    <text evidence="1">The sequence shown here is derived from an EMBL/GenBank/DDBJ whole genome shotgun (WGS) entry which is preliminary data.</text>
</comment>
<name>A0ABW5NZ61_9DEIO</name>
<dbReference type="Proteomes" id="UP001597475">
    <property type="component" value="Unassembled WGS sequence"/>
</dbReference>
<reference evidence="2" key="1">
    <citation type="journal article" date="2019" name="Int. J. Syst. Evol. Microbiol.">
        <title>The Global Catalogue of Microorganisms (GCM) 10K type strain sequencing project: providing services to taxonomists for standard genome sequencing and annotation.</title>
        <authorList>
            <consortium name="The Broad Institute Genomics Platform"/>
            <consortium name="The Broad Institute Genome Sequencing Center for Infectious Disease"/>
            <person name="Wu L."/>
            <person name="Ma J."/>
        </authorList>
    </citation>
    <scope>NUCLEOTIDE SEQUENCE [LARGE SCALE GENOMIC DNA]</scope>
    <source>
        <strain evidence="2">KCTC 33842</strain>
    </source>
</reference>
<organism evidence="1 2">
    <name type="scientific">Deinococcus taklimakanensis</name>
    <dbReference type="NCBI Taxonomy" id="536443"/>
    <lineage>
        <taxon>Bacteria</taxon>
        <taxon>Thermotogati</taxon>
        <taxon>Deinococcota</taxon>
        <taxon>Deinococci</taxon>
        <taxon>Deinococcales</taxon>
        <taxon>Deinococcaceae</taxon>
        <taxon>Deinococcus</taxon>
    </lineage>
</organism>